<gene>
    <name evidence="1" type="ORF">SDC9_191786</name>
</gene>
<sequence>MEAQCAGLSCVVSDRVTPETALTELVSFCPIEYERAFADALLGTPRNERKAASDAGIAQVRDAGFDAQENAIRLMELYESRTGRTEHTTVLKNEQSL</sequence>
<accession>A0A645HYV7</accession>
<dbReference type="AlphaFoldDB" id="A0A645HYV7"/>
<organism evidence="1">
    <name type="scientific">bioreactor metagenome</name>
    <dbReference type="NCBI Taxonomy" id="1076179"/>
    <lineage>
        <taxon>unclassified sequences</taxon>
        <taxon>metagenomes</taxon>
        <taxon>ecological metagenomes</taxon>
    </lineage>
</organism>
<proteinExistence type="predicted"/>
<evidence type="ECO:0008006" key="2">
    <source>
        <dbReference type="Google" id="ProtNLM"/>
    </source>
</evidence>
<reference evidence="1" key="1">
    <citation type="submission" date="2019-08" db="EMBL/GenBank/DDBJ databases">
        <authorList>
            <person name="Kucharzyk K."/>
            <person name="Murdoch R.W."/>
            <person name="Higgins S."/>
            <person name="Loffler F."/>
        </authorList>
    </citation>
    <scope>NUCLEOTIDE SEQUENCE</scope>
</reference>
<dbReference type="EMBL" id="VSSQ01103190">
    <property type="protein sequence ID" value="MPN44225.1"/>
    <property type="molecule type" value="Genomic_DNA"/>
</dbReference>
<evidence type="ECO:0000313" key="1">
    <source>
        <dbReference type="EMBL" id="MPN44225.1"/>
    </source>
</evidence>
<protein>
    <recommendedName>
        <fullName evidence="2">Glycosyl transferase family 1 domain-containing protein</fullName>
    </recommendedName>
</protein>
<name>A0A645HYV7_9ZZZZ</name>
<comment type="caution">
    <text evidence="1">The sequence shown here is derived from an EMBL/GenBank/DDBJ whole genome shotgun (WGS) entry which is preliminary data.</text>
</comment>